<keyword evidence="1" id="KW-0812">Transmembrane</keyword>
<evidence type="ECO:0000256" key="1">
    <source>
        <dbReference type="SAM" id="Phobius"/>
    </source>
</evidence>
<name>A0ABW2IJF9_9PROT</name>
<feature type="transmembrane region" description="Helical" evidence="1">
    <location>
        <begin position="21"/>
        <end position="42"/>
    </location>
</feature>
<evidence type="ECO:0000313" key="3">
    <source>
        <dbReference type="Proteomes" id="UP001596492"/>
    </source>
</evidence>
<evidence type="ECO:0000313" key="2">
    <source>
        <dbReference type="EMBL" id="MFC7290985.1"/>
    </source>
</evidence>
<keyword evidence="1" id="KW-1133">Transmembrane helix</keyword>
<organism evidence="2 3">
    <name type="scientific">Hirschia litorea</name>
    <dbReference type="NCBI Taxonomy" id="1199156"/>
    <lineage>
        <taxon>Bacteria</taxon>
        <taxon>Pseudomonadati</taxon>
        <taxon>Pseudomonadota</taxon>
        <taxon>Alphaproteobacteria</taxon>
        <taxon>Hyphomonadales</taxon>
        <taxon>Hyphomonadaceae</taxon>
        <taxon>Hirschia</taxon>
    </lineage>
</organism>
<sequence>MLKRFAQNMNTSTGTNWGRKISMIALIFSLISGAFVAAFSASRPELPPIAALFLFITAIVISILIAQLFFDLEGWFEQRDRDIEADRIFKSLSENDDSKVESFILYLRPFISTNKIGADQPKMMSFRPDGIGGATQFILTNDRVEFEEEVEKALRPLGKLIALGKPLEHMGAGRVRVADEVWQDAIKLLIDKAEMIVLLPSPRPGTSWEVEHLLTSGALEKTIVVDPPNDRGSVDKGYDPISEWAGVRTTFAEHGFSLPEDDEEGSLIIFGDQKEPVMTSKIGLGGENQVRRFARELQKKLRVTA</sequence>
<keyword evidence="3" id="KW-1185">Reference proteome</keyword>
<proteinExistence type="predicted"/>
<reference evidence="3" key="1">
    <citation type="journal article" date="2019" name="Int. J. Syst. Evol. Microbiol.">
        <title>The Global Catalogue of Microorganisms (GCM) 10K type strain sequencing project: providing services to taxonomists for standard genome sequencing and annotation.</title>
        <authorList>
            <consortium name="The Broad Institute Genomics Platform"/>
            <consortium name="The Broad Institute Genome Sequencing Center for Infectious Disease"/>
            <person name="Wu L."/>
            <person name="Ma J."/>
        </authorList>
    </citation>
    <scope>NUCLEOTIDE SEQUENCE [LARGE SCALE GENOMIC DNA]</scope>
    <source>
        <strain evidence="3">CCUG 51308</strain>
    </source>
</reference>
<comment type="caution">
    <text evidence="2">The sequence shown here is derived from an EMBL/GenBank/DDBJ whole genome shotgun (WGS) entry which is preliminary data.</text>
</comment>
<dbReference type="RefSeq" id="WP_382166188.1">
    <property type="nucleotide sequence ID" value="NZ_JBHTBR010000002.1"/>
</dbReference>
<protein>
    <recommendedName>
        <fullName evidence="4">TIR domain-containing protein</fullName>
    </recommendedName>
</protein>
<accession>A0ABW2IJF9</accession>
<keyword evidence="1" id="KW-0472">Membrane</keyword>
<evidence type="ECO:0008006" key="4">
    <source>
        <dbReference type="Google" id="ProtNLM"/>
    </source>
</evidence>
<dbReference type="Proteomes" id="UP001596492">
    <property type="component" value="Unassembled WGS sequence"/>
</dbReference>
<gene>
    <name evidence="2" type="ORF">ACFQS8_05115</name>
</gene>
<dbReference type="EMBL" id="JBHTBR010000002">
    <property type="protein sequence ID" value="MFC7290985.1"/>
    <property type="molecule type" value="Genomic_DNA"/>
</dbReference>
<feature type="transmembrane region" description="Helical" evidence="1">
    <location>
        <begin position="48"/>
        <end position="70"/>
    </location>
</feature>